<dbReference type="Gene3D" id="3.40.630.30">
    <property type="match status" value="1"/>
</dbReference>
<organism evidence="2">
    <name type="scientific">marine metagenome</name>
    <dbReference type="NCBI Taxonomy" id="408172"/>
    <lineage>
        <taxon>unclassified sequences</taxon>
        <taxon>metagenomes</taxon>
        <taxon>ecological metagenomes</taxon>
    </lineage>
</organism>
<reference evidence="2" key="1">
    <citation type="submission" date="2018-05" db="EMBL/GenBank/DDBJ databases">
        <authorList>
            <person name="Lanie J.A."/>
            <person name="Ng W.-L."/>
            <person name="Kazmierczak K.M."/>
            <person name="Andrzejewski T.M."/>
            <person name="Davidsen T.M."/>
            <person name="Wayne K.J."/>
            <person name="Tettelin H."/>
            <person name="Glass J.I."/>
            <person name="Rusch D."/>
            <person name="Podicherti R."/>
            <person name="Tsui H.-C.T."/>
            <person name="Winkler M.E."/>
        </authorList>
    </citation>
    <scope>NUCLEOTIDE SEQUENCE</scope>
</reference>
<dbReference type="InterPro" id="IPR000182">
    <property type="entry name" value="GNAT_dom"/>
</dbReference>
<evidence type="ECO:0000259" key="1">
    <source>
        <dbReference type="PROSITE" id="PS51186"/>
    </source>
</evidence>
<sequence>MWTLPAHADWVAGQPMLVSIYLIWLPKSPFLKNSILTWKATGAGRYKKADTHCRVIFCRFLYMRIEPYDSKYFENCIEIIQSNTPKYIDHSEHSDYRDYLLRDDKTYFVSFNDYNLVACGGYGLNKSQTKAGLAWGLVNYKYHNQGYGSELLKYRIEHIKNHFSGVDIYLDTSQKTYKFFEKFGFVIEKITTNGYGVGLDRYDMILKVNT</sequence>
<evidence type="ECO:0000313" key="2">
    <source>
        <dbReference type="EMBL" id="SVE43182.1"/>
    </source>
</evidence>
<dbReference type="EMBL" id="UINC01216862">
    <property type="protein sequence ID" value="SVE43182.1"/>
    <property type="molecule type" value="Genomic_DNA"/>
</dbReference>
<dbReference type="GO" id="GO:0016747">
    <property type="term" value="F:acyltransferase activity, transferring groups other than amino-acyl groups"/>
    <property type="evidence" value="ECO:0007669"/>
    <property type="project" value="InterPro"/>
</dbReference>
<dbReference type="Pfam" id="PF00583">
    <property type="entry name" value="Acetyltransf_1"/>
    <property type="match status" value="1"/>
</dbReference>
<dbReference type="SUPFAM" id="SSF55729">
    <property type="entry name" value="Acyl-CoA N-acyltransferases (Nat)"/>
    <property type="match status" value="1"/>
</dbReference>
<dbReference type="AlphaFoldDB" id="A0A383DFB7"/>
<accession>A0A383DFB7</accession>
<gene>
    <name evidence="2" type="ORF">METZ01_LOCUS496036</name>
</gene>
<name>A0A383DFB7_9ZZZZ</name>
<dbReference type="PROSITE" id="PS51186">
    <property type="entry name" value="GNAT"/>
    <property type="match status" value="1"/>
</dbReference>
<dbReference type="CDD" id="cd04301">
    <property type="entry name" value="NAT_SF"/>
    <property type="match status" value="1"/>
</dbReference>
<feature type="domain" description="N-acetyltransferase" evidence="1">
    <location>
        <begin position="63"/>
        <end position="209"/>
    </location>
</feature>
<dbReference type="InterPro" id="IPR016181">
    <property type="entry name" value="Acyl_CoA_acyltransferase"/>
</dbReference>
<protein>
    <recommendedName>
        <fullName evidence="1">N-acetyltransferase domain-containing protein</fullName>
    </recommendedName>
</protein>
<proteinExistence type="predicted"/>